<feature type="region of interest" description="Disordered" evidence="1">
    <location>
        <begin position="192"/>
        <end position="235"/>
    </location>
</feature>
<feature type="compositionally biased region" description="Acidic residues" evidence="1">
    <location>
        <begin position="221"/>
        <end position="232"/>
    </location>
</feature>
<feature type="compositionally biased region" description="Basic residues" evidence="1">
    <location>
        <begin position="1"/>
        <end position="13"/>
    </location>
</feature>
<dbReference type="GeneID" id="77807333"/>
<evidence type="ECO:0000313" key="3">
    <source>
        <dbReference type="Proteomes" id="UP001164743"/>
    </source>
</evidence>
<accession>A0ABY7CAE7</accession>
<dbReference type="RefSeq" id="XP_053017660.1">
    <property type="nucleotide sequence ID" value="XM_053166438.1"/>
</dbReference>
<gene>
    <name evidence="2" type="ORF">PtA15_2A418</name>
</gene>
<dbReference type="EMBL" id="CP110422">
    <property type="protein sequence ID" value="WAQ82105.1"/>
    <property type="molecule type" value="Genomic_DNA"/>
</dbReference>
<organism evidence="2 3">
    <name type="scientific">Puccinia triticina</name>
    <dbReference type="NCBI Taxonomy" id="208348"/>
    <lineage>
        <taxon>Eukaryota</taxon>
        <taxon>Fungi</taxon>
        <taxon>Dikarya</taxon>
        <taxon>Basidiomycota</taxon>
        <taxon>Pucciniomycotina</taxon>
        <taxon>Pucciniomycetes</taxon>
        <taxon>Pucciniales</taxon>
        <taxon>Pucciniaceae</taxon>
        <taxon>Puccinia</taxon>
    </lineage>
</organism>
<evidence type="ECO:0000256" key="1">
    <source>
        <dbReference type="SAM" id="MobiDB-lite"/>
    </source>
</evidence>
<feature type="compositionally biased region" description="Polar residues" evidence="1">
    <location>
        <begin position="16"/>
        <end position="40"/>
    </location>
</feature>
<sequence>MTKPRNPRAKRALRVVSSNISSSAGTPHSLHPLTSTTGNQIPPPASAAGPLASLNQRQSRKKQKLQESNRPMPEPRSHEELMKLTEAQLAIDARKYSKKAMSNADRAHFADFYHQQRWELCIQAIERGVSVPMVDEYLGKRIAVKKPTRFNHFMTTKSARGVFRGPRKGVKHKGAMTDVSGLWNKLSPEEKAAYQNGKPRTQPNVDTQPAGESDSDRDSDYETDDDEEESEEPGTCKMTSLKRAANTVQNFMDDCMSKAAHIAKTSNCEMIMFAVSRHLAAHSFQFGKATHGATKFLASAANLDGTKHYPARMQSYLTGYEVAEIAQLALSKRGKPKSRPVSVTRRMSDLVLRRRMVSCSNGPGLIPTGNLPRSSIKFSFYQEQ</sequence>
<feature type="region of interest" description="Disordered" evidence="1">
    <location>
        <begin position="1"/>
        <end position="81"/>
    </location>
</feature>
<name>A0ABY7CAE7_9BASI</name>
<dbReference type="Proteomes" id="UP001164743">
    <property type="component" value="Chromosome 2A"/>
</dbReference>
<feature type="compositionally biased region" description="Polar residues" evidence="1">
    <location>
        <begin position="198"/>
        <end position="207"/>
    </location>
</feature>
<proteinExistence type="predicted"/>
<evidence type="ECO:0000313" key="2">
    <source>
        <dbReference type="EMBL" id="WAQ82105.1"/>
    </source>
</evidence>
<protein>
    <recommendedName>
        <fullName evidence="4">HMG box domain-containing protein</fullName>
    </recommendedName>
</protein>
<evidence type="ECO:0008006" key="4">
    <source>
        <dbReference type="Google" id="ProtNLM"/>
    </source>
</evidence>
<reference evidence="2" key="1">
    <citation type="submission" date="2022-10" db="EMBL/GenBank/DDBJ databases">
        <title>Puccinia triticina Genome sequencing and assembly.</title>
        <authorList>
            <person name="Li C."/>
        </authorList>
    </citation>
    <scope>NUCLEOTIDE SEQUENCE</scope>
    <source>
        <strain evidence="2">Pt15</strain>
    </source>
</reference>
<keyword evidence="3" id="KW-1185">Reference proteome</keyword>